<feature type="domain" description="Aminoglycoside phosphotransferase" evidence="1">
    <location>
        <begin position="49"/>
        <end position="259"/>
    </location>
</feature>
<dbReference type="EMBL" id="LT629799">
    <property type="protein sequence ID" value="SDU85365.1"/>
    <property type="molecule type" value="Genomic_DNA"/>
</dbReference>
<keyword evidence="2" id="KW-0808">Transferase</keyword>
<dbReference type="PANTHER" id="PTHR21310:SF42">
    <property type="entry name" value="BIFUNCTIONAL AAC_APH"/>
    <property type="match status" value="1"/>
</dbReference>
<protein>
    <submittedName>
        <fullName evidence="2">Predicted kinase, aminoglycoside phosphotransferase (APT) family</fullName>
    </submittedName>
</protein>
<keyword evidence="3" id="KW-1185">Reference proteome</keyword>
<dbReference type="SUPFAM" id="SSF56112">
    <property type="entry name" value="Protein kinase-like (PK-like)"/>
    <property type="match status" value="1"/>
</dbReference>
<dbReference type="Gene3D" id="3.90.1200.10">
    <property type="match status" value="1"/>
</dbReference>
<dbReference type="Gene3D" id="3.30.200.20">
    <property type="entry name" value="Phosphorylase Kinase, domain 1"/>
    <property type="match status" value="1"/>
</dbReference>
<dbReference type="AlphaFoldDB" id="A0A1H2LXB6"/>
<keyword evidence="2" id="KW-0418">Kinase</keyword>
<name>A0A1H2LXB6_9ACTN</name>
<proteinExistence type="predicted"/>
<dbReference type="PANTHER" id="PTHR21310">
    <property type="entry name" value="AMINOGLYCOSIDE PHOSPHOTRANSFERASE-RELATED-RELATED"/>
    <property type="match status" value="1"/>
</dbReference>
<accession>A0A1H2LXB6</accession>
<dbReference type="GO" id="GO:0016301">
    <property type="term" value="F:kinase activity"/>
    <property type="evidence" value="ECO:0007669"/>
    <property type="project" value="UniProtKB-KW"/>
</dbReference>
<gene>
    <name evidence="2" type="ORF">SAMN04488544_0985</name>
</gene>
<dbReference type="InterPro" id="IPR011009">
    <property type="entry name" value="Kinase-like_dom_sf"/>
</dbReference>
<evidence type="ECO:0000313" key="3">
    <source>
        <dbReference type="Proteomes" id="UP000198825"/>
    </source>
</evidence>
<dbReference type="Pfam" id="PF01636">
    <property type="entry name" value="APH"/>
    <property type="match status" value="1"/>
</dbReference>
<sequence>MGQLHVDEALVSALVADQLPAYADRPVRLLAQTGTVNAIARIGDDLAARFPLQPGEPALVRAGLEREADAARRLVGRLRVPVPAPVALGEPGRGYPLAWSTQTWLPGRDATTTDPGASDAFARDLADLVADLRAVPTRGRTFVVERRTNRGGTIADHDAWVRTCLTRSEGLLDVPALRRLWGRLRDLPRGDEPDLTTHGDLIGGNVLVTGSGTGARLGGLLDVGGTGPADPALDLVGAWHLLEDGPREVFRAALGVGEAPWRRGVAWAFEQAIGLVWYYRTTNPVMSQQGRRTLERVLRAYGDSG</sequence>
<evidence type="ECO:0000259" key="1">
    <source>
        <dbReference type="Pfam" id="PF01636"/>
    </source>
</evidence>
<dbReference type="InterPro" id="IPR051678">
    <property type="entry name" value="AGP_Transferase"/>
</dbReference>
<evidence type="ECO:0000313" key="2">
    <source>
        <dbReference type="EMBL" id="SDU85365.1"/>
    </source>
</evidence>
<dbReference type="Proteomes" id="UP000198825">
    <property type="component" value="Chromosome I"/>
</dbReference>
<organism evidence="2 3">
    <name type="scientific">Microlunatus sagamiharensis</name>
    <dbReference type="NCBI Taxonomy" id="546874"/>
    <lineage>
        <taxon>Bacteria</taxon>
        <taxon>Bacillati</taxon>
        <taxon>Actinomycetota</taxon>
        <taxon>Actinomycetes</taxon>
        <taxon>Propionibacteriales</taxon>
        <taxon>Propionibacteriaceae</taxon>
        <taxon>Microlunatus</taxon>
    </lineage>
</organism>
<dbReference type="InterPro" id="IPR002575">
    <property type="entry name" value="Aminoglycoside_PTrfase"/>
</dbReference>
<dbReference type="STRING" id="546874.SAMN04488544_0985"/>
<reference evidence="3" key="1">
    <citation type="submission" date="2016-10" db="EMBL/GenBank/DDBJ databases">
        <authorList>
            <person name="Varghese N."/>
            <person name="Submissions S."/>
        </authorList>
    </citation>
    <scope>NUCLEOTIDE SEQUENCE [LARGE SCALE GENOMIC DNA]</scope>
    <source>
        <strain evidence="3">DSM 21743</strain>
    </source>
</reference>